<sequence>MSRSLTTVSIGIPAECKGDCTPPPIWDVELDTVCILRKGIVAPANTLEKYSQGISRFLFGCLWSLEGGRDPGQGLHSALQNQLLLENSARTLYAAPPTDTPSARLLTFYLQASRLAYL</sequence>
<reference evidence="1 2" key="1">
    <citation type="submission" date="2023-05" db="EMBL/GenBank/DDBJ databases">
        <title>B98-5 Cell Line De Novo Hybrid Assembly: An Optical Mapping Approach.</title>
        <authorList>
            <person name="Kananen K."/>
            <person name="Auerbach J.A."/>
            <person name="Kautto E."/>
            <person name="Blachly J.S."/>
        </authorList>
    </citation>
    <scope>NUCLEOTIDE SEQUENCE [LARGE SCALE GENOMIC DNA]</scope>
    <source>
        <strain evidence="1">B95-8</strain>
        <tissue evidence="1">Cell line</tissue>
    </source>
</reference>
<keyword evidence="2" id="KW-1185">Reference proteome</keyword>
<evidence type="ECO:0000313" key="1">
    <source>
        <dbReference type="EMBL" id="KAK2092032.1"/>
    </source>
</evidence>
<comment type="caution">
    <text evidence="1">The sequence shown here is derived from an EMBL/GenBank/DDBJ whole genome shotgun (WGS) entry which is preliminary data.</text>
</comment>
<dbReference type="EMBL" id="JASSZA010000015">
    <property type="protein sequence ID" value="KAK2092032.1"/>
    <property type="molecule type" value="Genomic_DNA"/>
</dbReference>
<name>A0ABQ9U6N9_SAGOE</name>
<proteinExistence type="predicted"/>
<accession>A0ABQ9U6N9</accession>
<gene>
    <name evidence="1" type="ORF">P7K49_028560</name>
</gene>
<dbReference type="Proteomes" id="UP001266305">
    <property type="component" value="Unassembled WGS sequence"/>
</dbReference>
<protein>
    <submittedName>
        <fullName evidence="1">Uncharacterized protein</fullName>
    </submittedName>
</protein>
<organism evidence="1 2">
    <name type="scientific">Saguinus oedipus</name>
    <name type="common">Cotton-top tamarin</name>
    <name type="synonym">Oedipomidas oedipus</name>
    <dbReference type="NCBI Taxonomy" id="9490"/>
    <lineage>
        <taxon>Eukaryota</taxon>
        <taxon>Metazoa</taxon>
        <taxon>Chordata</taxon>
        <taxon>Craniata</taxon>
        <taxon>Vertebrata</taxon>
        <taxon>Euteleostomi</taxon>
        <taxon>Mammalia</taxon>
        <taxon>Eutheria</taxon>
        <taxon>Euarchontoglires</taxon>
        <taxon>Primates</taxon>
        <taxon>Haplorrhini</taxon>
        <taxon>Platyrrhini</taxon>
        <taxon>Cebidae</taxon>
        <taxon>Callitrichinae</taxon>
        <taxon>Saguinus</taxon>
    </lineage>
</organism>
<evidence type="ECO:0000313" key="2">
    <source>
        <dbReference type="Proteomes" id="UP001266305"/>
    </source>
</evidence>